<feature type="binding site" evidence="4">
    <location>
        <position position="343"/>
    </location>
    <ligand>
        <name>S-adenosyl-L-methionine</name>
        <dbReference type="ChEBI" id="CHEBI:59789"/>
    </ligand>
</feature>
<name>A0A1G8L5P7_9FLAO</name>
<dbReference type="InterPro" id="IPR030391">
    <property type="entry name" value="MeTrfase_TrmA_CS"/>
</dbReference>
<feature type="binding site" evidence="4">
    <location>
        <position position="414"/>
    </location>
    <ligand>
        <name>S-adenosyl-L-methionine</name>
        <dbReference type="ChEBI" id="CHEBI:59789"/>
    </ligand>
</feature>
<dbReference type="RefSeq" id="WP_092470824.1">
    <property type="nucleotide sequence ID" value="NZ_FNCZ01000012.1"/>
</dbReference>
<protein>
    <submittedName>
        <fullName evidence="7">23S rRNA (Uracil-5-)-methyltransferase RumA</fullName>
    </submittedName>
</protein>
<dbReference type="PANTHER" id="PTHR11061:SF30">
    <property type="entry name" value="TRNA (URACIL(54)-C(5))-METHYLTRANSFERASE"/>
    <property type="match status" value="1"/>
</dbReference>
<feature type="active site" evidence="5">
    <location>
        <position position="441"/>
    </location>
</feature>
<dbReference type="PROSITE" id="PS01230">
    <property type="entry name" value="TRMA_1"/>
    <property type="match status" value="1"/>
</dbReference>
<dbReference type="SUPFAM" id="SSF53335">
    <property type="entry name" value="S-adenosyl-L-methionine-dependent methyltransferases"/>
    <property type="match status" value="1"/>
</dbReference>
<evidence type="ECO:0000259" key="6">
    <source>
        <dbReference type="PROSITE" id="PS50926"/>
    </source>
</evidence>
<dbReference type="InterPro" id="IPR012340">
    <property type="entry name" value="NA-bd_OB-fold"/>
</dbReference>
<dbReference type="STRING" id="262004.SAMN04489796_11241"/>
<evidence type="ECO:0000256" key="1">
    <source>
        <dbReference type="ARBA" id="ARBA00022603"/>
    </source>
</evidence>
<dbReference type="NCBIfam" id="TIGR00479">
    <property type="entry name" value="rumA"/>
    <property type="match status" value="1"/>
</dbReference>
<proteinExistence type="inferred from homology"/>
<feature type="active site" description="Nucleophile" evidence="4">
    <location>
        <position position="441"/>
    </location>
</feature>
<dbReference type="FunFam" id="3.40.50.150:FF:000009">
    <property type="entry name" value="23S rRNA (Uracil(1939)-C(5))-methyltransferase RlmD"/>
    <property type="match status" value="1"/>
</dbReference>
<accession>A0A1G8L5P7</accession>
<dbReference type="InterPro" id="IPR029063">
    <property type="entry name" value="SAM-dependent_MTases_sf"/>
</dbReference>
<keyword evidence="2 4" id="KW-0808">Transferase</keyword>
<dbReference type="PANTHER" id="PTHR11061">
    <property type="entry name" value="RNA M5U METHYLTRANSFERASE"/>
    <property type="match status" value="1"/>
</dbReference>
<keyword evidence="8" id="KW-1185">Reference proteome</keyword>
<dbReference type="Pfam" id="PF05958">
    <property type="entry name" value="tRNA_U5-meth_tr"/>
    <property type="match status" value="1"/>
</dbReference>
<dbReference type="Gene3D" id="2.40.50.140">
    <property type="entry name" value="Nucleic acid-binding proteins"/>
    <property type="match status" value="1"/>
</dbReference>
<dbReference type="InterPro" id="IPR002792">
    <property type="entry name" value="TRAM_dom"/>
</dbReference>
<evidence type="ECO:0000256" key="3">
    <source>
        <dbReference type="ARBA" id="ARBA00022691"/>
    </source>
</evidence>
<gene>
    <name evidence="7" type="ORF">SAMN04489796_11241</name>
</gene>
<feature type="binding site" evidence="4">
    <location>
        <position position="310"/>
    </location>
    <ligand>
        <name>S-adenosyl-L-methionine</name>
        <dbReference type="ChEBI" id="CHEBI:59789"/>
    </ligand>
</feature>
<dbReference type="OrthoDB" id="9804590at2"/>
<evidence type="ECO:0000313" key="7">
    <source>
        <dbReference type="EMBL" id="SDI50972.1"/>
    </source>
</evidence>
<dbReference type="AlphaFoldDB" id="A0A1G8L5P7"/>
<dbReference type="EMBL" id="FNCZ01000012">
    <property type="protein sequence ID" value="SDI50972.1"/>
    <property type="molecule type" value="Genomic_DNA"/>
</dbReference>
<dbReference type="Proteomes" id="UP000199492">
    <property type="component" value="Unassembled WGS sequence"/>
</dbReference>
<feature type="binding site" evidence="4">
    <location>
        <position position="366"/>
    </location>
    <ligand>
        <name>S-adenosyl-L-methionine</name>
        <dbReference type="ChEBI" id="CHEBI:59789"/>
    </ligand>
</feature>
<dbReference type="Gene3D" id="2.40.50.1070">
    <property type="match status" value="1"/>
</dbReference>
<organism evidence="7 8">
    <name type="scientific">Winogradskyella thalassocola</name>
    <dbReference type="NCBI Taxonomy" id="262004"/>
    <lineage>
        <taxon>Bacteria</taxon>
        <taxon>Pseudomonadati</taxon>
        <taxon>Bacteroidota</taxon>
        <taxon>Flavobacteriia</taxon>
        <taxon>Flavobacteriales</taxon>
        <taxon>Flavobacteriaceae</taxon>
        <taxon>Winogradskyella</taxon>
    </lineage>
</organism>
<dbReference type="InterPro" id="IPR010280">
    <property type="entry name" value="U5_MeTrfase_fam"/>
</dbReference>
<comment type="similarity">
    <text evidence="4">Belongs to the class I-like SAM-binding methyltransferase superfamily. RNA M5U methyltransferase family.</text>
</comment>
<dbReference type="InterPro" id="IPR030390">
    <property type="entry name" value="MeTrfase_TrmA_AS"/>
</dbReference>
<dbReference type="Pfam" id="PF01938">
    <property type="entry name" value="TRAM"/>
    <property type="match status" value="1"/>
</dbReference>
<dbReference type="PROSITE" id="PS50926">
    <property type="entry name" value="TRAM"/>
    <property type="match status" value="1"/>
</dbReference>
<evidence type="ECO:0000256" key="4">
    <source>
        <dbReference type="PROSITE-ProRule" id="PRU01024"/>
    </source>
</evidence>
<evidence type="ECO:0000313" key="8">
    <source>
        <dbReference type="Proteomes" id="UP000199492"/>
    </source>
</evidence>
<dbReference type="PROSITE" id="PS01231">
    <property type="entry name" value="TRMA_2"/>
    <property type="match status" value="1"/>
</dbReference>
<evidence type="ECO:0000256" key="2">
    <source>
        <dbReference type="ARBA" id="ARBA00022679"/>
    </source>
</evidence>
<keyword evidence="1 4" id="KW-0489">Methyltransferase</keyword>
<reference evidence="8" key="1">
    <citation type="submission" date="2016-10" db="EMBL/GenBank/DDBJ databases">
        <authorList>
            <person name="Varghese N."/>
            <person name="Submissions S."/>
        </authorList>
    </citation>
    <scope>NUCLEOTIDE SEQUENCE [LARGE SCALE GENOMIC DNA]</scope>
    <source>
        <strain evidence="8">DSM 15363</strain>
    </source>
</reference>
<evidence type="ECO:0000256" key="5">
    <source>
        <dbReference type="PROSITE-ProRule" id="PRU10015"/>
    </source>
</evidence>
<dbReference type="CDD" id="cd02440">
    <property type="entry name" value="AdoMet_MTases"/>
    <property type="match status" value="1"/>
</dbReference>
<dbReference type="GO" id="GO:0070041">
    <property type="term" value="F:rRNA (uridine-C5-)-methyltransferase activity"/>
    <property type="evidence" value="ECO:0007669"/>
    <property type="project" value="TreeGrafter"/>
</dbReference>
<keyword evidence="3 4" id="KW-0949">S-adenosyl-L-methionine</keyword>
<dbReference type="Gene3D" id="3.40.50.150">
    <property type="entry name" value="Vaccinia Virus protein VP39"/>
    <property type="match status" value="1"/>
</dbReference>
<dbReference type="PROSITE" id="PS51687">
    <property type="entry name" value="SAM_MT_RNA_M5U"/>
    <property type="match status" value="1"/>
</dbReference>
<sequence length="484" mass="55147">MPKRERNKFVRRGEIIEILIEDYAFGGKGIGRIRNEHGEFVVFVPNTLPGQLVKGHVKKTSKKYAECKLFEVLKPSEDEIDMPYQTIPGAPYINLPIEKQHEYKKQSTLELFKRIGKVADIEDKFDEFVTSPNTFHYRNKMEYGFSAIGYNHELKTDVDEFTLGFKKRGTWWCGDDLKEDSGLFDAEFENRLKDIKAYCVDTRLAPWHPPKREGFFRYFVVRKSFKTNQLLFNLVTTSHDLPEFDLDKFANYLVELFGDRVAGLLHTINDETGDRTIATTGSISLVYGDDKIVEELLGLNFEISMKSFFQTNPKCAEKLYSKVVDYALENKDAIDNTVVLDLFCGTGTIGQIIANKSDNTKIVGVDIVAAAIEDAKENAKRNNIEGLKFFAADVGKFLSEHPEYTNKIRTIILDPARAGIAPKTLKKIINLNAERLVYVSCNPATQARDTEQLMESGYTIKKLSLVDQFPHTAHIETVVLFEKK</sequence>
<feature type="domain" description="TRAM" evidence="6">
    <location>
        <begin position="9"/>
        <end position="71"/>
    </location>
</feature>
<dbReference type="GO" id="GO:0070475">
    <property type="term" value="P:rRNA base methylation"/>
    <property type="evidence" value="ECO:0007669"/>
    <property type="project" value="TreeGrafter"/>
</dbReference>
<dbReference type="SUPFAM" id="SSF50249">
    <property type="entry name" value="Nucleic acid-binding proteins"/>
    <property type="match status" value="1"/>
</dbReference>